<organism evidence="1 2">
    <name type="scientific">Neophaeococcomyces mojaviensis</name>
    <dbReference type="NCBI Taxonomy" id="3383035"/>
    <lineage>
        <taxon>Eukaryota</taxon>
        <taxon>Fungi</taxon>
        <taxon>Dikarya</taxon>
        <taxon>Ascomycota</taxon>
        <taxon>Pezizomycotina</taxon>
        <taxon>Eurotiomycetes</taxon>
        <taxon>Chaetothyriomycetidae</taxon>
        <taxon>Chaetothyriales</taxon>
        <taxon>Chaetothyriales incertae sedis</taxon>
        <taxon>Neophaeococcomyces</taxon>
    </lineage>
</organism>
<evidence type="ECO:0000313" key="1">
    <source>
        <dbReference type="EMBL" id="KAJ9659962.1"/>
    </source>
</evidence>
<comment type="caution">
    <text evidence="1">The sequence shown here is derived from an EMBL/GenBank/DDBJ whole genome shotgun (WGS) entry which is preliminary data.</text>
</comment>
<proteinExistence type="predicted"/>
<name>A0ACC3AD71_9EURO</name>
<dbReference type="EMBL" id="JAPDRQ010000035">
    <property type="protein sequence ID" value="KAJ9659962.1"/>
    <property type="molecule type" value="Genomic_DNA"/>
</dbReference>
<reference evidence="1" key="1">
    <citation type="submission" date="2022-10" db="EMBL/GenBank/DDBJ databases">
        <title>Culturing micro-colonial fungi from biological soil crusts in the Mojave desert and describing Neophaeococcomyces mojavensis, and introducing the new genera and species Taxawa tesnikishii.</title>
        <authorList>
            <person name="Kurbessoian T."/>
            <person name="Stajich J.E."/>
        </authorList>
    </citation>
    <scope>NUCLEOTIDE SEQUENCE</scope>
    <source>
        <strain evidence="1">JES_112</strain>
    </source>
</reference>
<accession>A0ACC3AD71</accession>
<evidence type="ECO:0000313" key="2">
    <source>
        <dbReference type="Proteomes" id="UP001172386"/>
    </source>
</evidence>
<keyword evidence="2" id="KW-1185">Reference proteome</keyword>
<protein>
    <submittedName>
        <fullName evidence="1">Uncharacterized protein</fullName>
    </submittedName>
</protein>
<sequence length="581" mass="64095">MPYKSRWTVPIPDCSLPTFLFTSATHAETPEVANKPCYLDASNPDTHYFTRAGYKLWAQRFALGLSRLPDFQPGDRVLVFSGNNLGFPVAFMGICMAGGIFTAANPTFVARELAYQLKDSGAKFLFAAEGSLETAVQAAKEAGLGKERVRWFDADVLFEKDGANKGRKHDVEYWSSVFAGPEEAKGFQWNELKGPNEAKDTVLALNYSSGTTGVPKGVMITHRNYISNCIQHQHLATLNPDAKARTARAKWLCFLPLYHAMAQTIYLSGGVMRQIPVYIMAKFDFIQLLENIQRFRITDFAMVPPIAVMVAKHPVVKKYDLSSVESIGSGAAPLGSEASREVEKIWGGRLNLKQGWGMTEVTCSLLGWDPTKYSASFGVGEPNANCEAKIMAVSEDVNGNQSFTEITERGPEHRGELWCRGPNIMKGYWNNEKATKGTFSPDGQWLRSGDIAYVDEDGCFFIVDRMKELIKVKGNQVAPAELEALIIDHPAIQDVAVIGVPTPDGDEKPKAFCVKQPGANVTEQEVCDFVKDKVVRYKRLVGGCEFVDAIPKNPSGKILRRQLRDMAANKAKANGQVQAKL</sequence>
<dbReference type="Proteomes" id="UP001172386">
    <property type="component" value="Unassembled WGS sequence"/>
</dbReference>
<gene>
    <name evidence="1" type="ORF">H2198_002852</name>
</gene>